<keyword evidence="1" id="KW-1133">Transmembrane helix</keyword>
<evidence type="ECO:0000256" key="1">
    <source>
        <dbReference type="SAM" id="Phobius"/>
    </source>
</evidence>
<organism evidence="2 3">
    <name type="scientific">Litoribrevibacter euphylliae</name>
    <dbReference type="NCBI Taxonomy" id="1834034"/>
    <lineage>
        <taxon>Bacteria</taxon>
        <taxon>Pseudomonadati</taxon>
        <taxon>Pseudomonadota</taxon>
        <taxon>Gammaproteobacteria</taxon>
        <taxon>Oceanospirillales</taxon>
        <taxon>Oceanospirillaceae</taxon>
        <taxon>Litoribrevibacter</taxon>
    </lineage>
</organism>
<keyword evidence="1" id="KW-0472">Membrane</keyword>
<keyword evidence="1" id="KW-0812">Transmembrane</keyword>
<name>A0ABV7HBF5_9GAMM</name>
<sequence length="110" mass="12786">MTNKLAQVKAKLLSTSYPRWRNILSSGVLFLLSTGMVFSWWWIAYTTPDTGCHKGVVYLSGLWLFVQWLVIGYLFWYDNIPTFARDAIKLLILMSNVWFGFFIFSLKACT</sequence>
<comment type="caution">
    <text evidence="2">The sequence shown here is derived from an EMBL/GenBank/DDBJ whole genome shotgun (WGS) entry which is preliminary data.</text>
</comment>
<keyword evidence="3" id="KW-1185">Reference proteome</keyword>
<dbReference type="RefSeq" id="WP_386719659.1">
    <property type="nucleotide sequence ID" value="NZ_JBHRSZ010000004.1"/>
</dbReference>
<dbReference type="Proteomes" id="UP001595476">
    <property type="component" value="Unassembled WGS sequence"/>
</dbReference>
<protein>
    <submittedName>
        <fullName evidence="2">Uncharacterized protein</fullName>
    </submittedName>
</protein>
<feature type="transmembrane region" description="Helical" evidence="1">
    <location>
        <begin position="20"/>
        <end position="43"/>
    </location>
</feature>
<dbReference type="EMBL" id="JBHRSZ010000004">
    <property type="protein sequence ID" value="MFC3151248.1"/>
    <property type="molecule type" value="Genomic_DNA"/>
</dbReference>
<reference evidence="3" key="1">
    <citation type="journal article" date="2019" name="Int. J. Syst. Evol. Microbiol.">
        <title>The Global Catalogue of Microorganisms (GCM) 10K type strain sequencing project: providing services to taxonomists for standard genome sequencing and annotation.</title>
        <authorList>
            <consortium name="The Broad Institute Genomics Platform"/>
            <consortium name="The Broad Institute Genome Sequencing Center for Infectious Disease"/>
            <person name="Wu L."/>
            <person name="Ma J."/>
        </authorList>
    </citation>
    <scope>NUCLEOTIDE SEQUENCE [LARGE SCALE GENOMIC DNA]</scope>
    <source>
        <strain evidence="3">KCTC 52438</strain>
    </source>
</reference>
<feature type="transmembrane region" description="Helical" evidence="1">
    <location>
        <begin position="88"/>
        <end position="106"/>
    </location>
</feature>
<proteinExistence type="predicted"/>
<feature type="transmembrane region" description="Helical" evidence="1">
    <location>
        <begin position="55"/>
        <end position="76"/>
    </location>
</feature>
<accession>A0ABV7HBF5</accession>
<gene>
    <name evidence="2" type="ORF">ACFOEK_09450</name>
</gene>
<evidence type="ECO:0000313" key="2">
    <source>
        <dbReference type="EMBL" id="MFC3151248.1"/>
    </source>
</evidence>
<evidence type="ECO:0000313" key="3">
    <source>
        <dbReference type="Proteomes" id="UP001595476"/>
    </source>
</evidence>